<keyword evidence="3" id="KW-1185">Reference proteome</keyword>
<feature type="region of interest" description="Disordered" evidence="1">
    <location>
        <begin position="127"/>
        <end position="149"/>
    </location>
</feature>
<evidence type="ECO:0000313" key="3">
    <source>
        <dbReference type="Proteomes" id="UP000298030"/>
    </source>
</evidence>
<proteinExistence type="predicted"/>
<name>A0A4Y7T2I3_COPMI</name>
<gene>
    <name evidence="2" type="ORF">FA13DRAFT_1711929</name>
</gene>
<reference evidence="2 3" key="1">
    <citation type="journal article" date="2019" name="Nat. Ecol. Evol.">
        <title>Megaphylogeny resolves global patterns of mushroom evolution.</title>
        <authorList>
            <person name="Varga T."/>
            <person name="Krizsan K."/>
            <person name="Foldi C."/>
            <person name="Dima B."/>
            <person name="Sanchez-Garcia M."/>
            <person name="Sanchez-Ramirez S."/>
            <person name="Szollosi G.J."/>
            <person name="Szarkandi J.G."/>
            <person name="Papp V."/>
            <person name="Albert L."/>
            <person name="Andreopoulos W."/>
            <person name="Angelini C."/>
            <person name="Antonin V."/>
            <person name="Barry K.W."/>
            <person name="Bougher N.L."/>
            <person name="Buchanan P."/>
            <person name="Buyck B."/>
            <person name="Bense V."/>
            <person name="Catcheside P."/>
            <person name="Chovatia M."/>
            <person name="Cooper J."/>
            <person name="Damon W."/>
            <person name="Desjardin D."/>
            <person name="Finy P."/>
            <person name="Geml J."/>
            <person name="Haridas S."/>
            <person name="Hughes K."/>
            <person name="Justo A."/>
            <person name="Karasinski D."/>
            <person name="Kautmanova I."/>
            <person name="Kiss B."/>
            <person name="Kocsube S."/>
            <person name="Kotiranta H."/>
            <person name="LaButti K.M."/>
            <person name="Lechner B.E."/>
            <person name="Liimatainen K."/>
            <person name="Lipzen A."/>
            <person name="Lukacs Z."/>
            <person name="Mihaltcheva S."/>
            <person name="Morgado L.N."/>
            <person name="Niskanen T."/>
            <person name="Noordeloos M.E."/>
            <person name="Ohm R.A."/>
            <person name="Ortiz-Santana B."/>
            <person name="Ovrebo C."/>
            <person name="Racz N."/>
            <person name="Riley R."/>
            <person name="Savchenko A."/>
            <person name="Shiryaev A."/>
            <person name="Soop K."/>
            <person name="Spirin V."/>
            <person name="Szebenyi C."/>
            <person name="Tomsovsky M."/>
            <person name="Tulloss R.E."/>
            <person name="Uehling J."/>
            <person name="Grigoriev I.V."/>
            <person name="Vagvolgyi C."/>
            <person name="Papp T."/>
            <person name="Martin F.M."/>
            <person name="Miettinen O."/>
            <person name="Hibbett D.S."/>
            <person name="Nagy L.G."/>
        </authorList>
    </citation>
    <scope>NUCLEOTIDE SEQUENCE [LARGE SCALE GENOMIC DNA]</scope>
    <source>
        <strain evidence="2 3">FP101781</strain>
    </source>
</reference>
<accession>A0A4Y7T2I3</accession>
<sequence length="176" mass="19873">MPWSWFMDGLNHARVFAVRWATRRSQITTLSLEWEKRLASAWLTTLKTERKRPNATRSTMTLQAQLVPSVSVPRRSTYYDPSCFELFVTVAHGFPLVIVGDPTLGLAIVGGGYADVPGIPTTQISRRVETADRQRTKREETGSPPWNSSWVIQRHRLPGRQPACESGSLRPSVNLR</sequence>
<dbReference type="EMBL" id="QPFP01000033">
    <property type="protein sequence ID" value="TEB28370.1"/>
    <property type="molecule type" value="Genomic_DNA"/>
</dbReference>
<evidence type="ECO:0000313" key="2">
    <source>
        <dbReference type="EMBL" id="TEB28370.1"/>
    </source>
</evidence>
<dbReference type="AlphaFoldDB" id="A0A4Y7T2I3"/>
<organism evidence="2 3">
    <name type="scientific">Coprinellus micaceus</name>
    <name type="common">Glistening ink-cap mushroom</name>
    <name type="synonym">Coprinus micaceus</name>
    <dbReference type="NCBI Taxonomy" id="71717"/>
    <lineage>
        <taxon>Eukaryota</taxon>
        <taxon>Fungi</taxon>
        <taxon>Dikarya</taxon>
        <taxon>Basidiomycota</taxon>
        <taxon>Agaricomycotina</taxon>
        <taxon>Agaricomycetes</taxon>
        <taxon>Agaricomycetidae</taxon>
        <taxon>Agaricales</taxon>
        <taxon>Agaricineae</taxon>
        <taxon>Psathyrellaceae</taxon>
        <taxon>Coprinellus</taxon>
    </lineage>
</organism>
<evidence type="ECO:0000256" key="1">
    <source>
        <dbReference type="SAM" id="MobiDB-lite"/>
    </source>
</evidence>
<comment type="caution">
    <text evidence="2">The sequence shown here is derived from an EMBL/GenBank/DDBJ whole genome shotgun (WGS) entry which is preliminary data.</text>
</comment>
<feature type="compositionally biased region" description="Basic and acidic residues" evidence="1">
    <location>
        <begin position="127"/>
        <end position="141"/>
    </location>
</feature>
<dbReference type="Proteomes" id="UP000298030">
    <property type="component" value="Unassembled WGS sequence"/>
</dbReference>
<protein>
    <submittedName>
        <fullName evidence="2">Uncharacterized protein</fullName>
    </submittedName>
</protein>